<dbReference type="EMBL" id="CAMGYJ010000005">
    <property type="protein sequence ID" value="CAI0427309.1"/>
    <property type="molecule type" value="Genomic_DNA"/>
</dbReference>
<dbReference type="SUPFAM" id="SSF54529">
    <property type="entry name" value="Mitochondrial glycoprotein MAM33-like"/>
    <property type="match status" value="1"/>
</dbReference>
<organism evidence="1 2">
    <name type="scientific">Linum tenue</name>
    <dbReference type="NCBI Taxonomy" id="586396"/>
    <lineage>
        <taxon>Eukaryota</taxon>
        <taxon>Viridiplantae</taxon>
        <taxon>Streptophyta</taxon>
        <taxon>Embryophyta</taxon>
        <taxon>Tracheophyta</taxon>
        <taxon>Spermatophyta</taxon>
        <taxon>Magnoliopsida</taxon>
        <taxon>eudicotyledons</taxon>
        <taxon>Gunneridae</taxon>
        <taxon>Pentapetalae</taxon>
        <taxon>rosids</taxon>
        <taxon>fabids</taxon>
        <taxon>Malpighiales</taxon>
        <taxon>Linaceae</taxon>
        <taxon>Linum</taxon>
    </lineage>
</organism>
<reference evidence="1" key="1">
    <citation type="submission" date="2022-08" db="EMBL/GenBank/DDBJ databases">
        <authorList>
            <person name="Gutierrez-Valencia J."/>
        </authorList>
    </citation>
    <scope>NUCLEOTIDE SEQUENCE</scope>
</reference>
<comment type="caution">
    <text evidence="1">The sequence shown here is derived from an EMBL/GenBank/DDBJ whole genome shotgun (WGS) entry which is preliminary data.</text>
</comment>
<keyword evidence="2" id="KW-1185">Reference proteome</keyword>
<dbReference type="PANTHER" id="PTHR10826:SF27">
    <property type="entry name" value="OS06G0326500 PROTEIN"/>
    <property type="match status" value="1"/>
</dbReference>
<sequence length="215" mass="24121">MALVAMLLRRARCSTGLPPVIPALGARRTFQSVVRAMLCSGKQSPAQGINSAGSGFRRPILGFATASVAEPTADENLVGDFVTVPSAQENLVRALESRIDSAGLPKFPGEFPFDIKRYPERLVLKRTFHEEIVRIEVNLLYEVEIGRIPMLVTITKTKTRNRQWLEFRLTASPHEFTIESLSVRESEPPASKEEPFFQNPDFRQVILTLIPLMRM</sequence>
<dbReference type="GO" id="GO:0005759">
    <property type="term" value="C:mitochondrial matrix"/>
    <property type="evidence" value="ECO:0007669"/>
    <property type="project" value="InterPro"/>
</dbReference>
<proteinExistence type="predicted"/>
<dbReference type="InterPro" id="IPR036561">
    <property type="entry name" value="MAM33_sf"/>
</dbReference>
<dbReference type="Proteomes" id="UP001154282">
    <property type="component" value="Unassembled WGS sequence"/>
</dbReference>
<dbReference type="AlphaFoldDB" id="A0AAV0L0P1"/>
<dbReference type="Gene3D" id="3.10.280.10">
    <property type="entry name" value="Mitochondrial glycoprotein"/>
    <property type="match status" value="1"/>
</dbReference>
<gene>
    <name evidence="1" type="ORF">LITE_LOCUS21151</name>
</gene>
<evidence type="ECO:0000313" key="2">
    <source>
        <dbReference type="Proteomes" id="UP001154282"/>
    </source>
</evidence>
<dbReference type="InterPro" id="IPR003428">
    <property type="entry name" value="MAM33"/>
</dbReference>
<accession>A0AAV0L0P1</accession>
<evidence type="ECO:0000313" key="1">
    <source>
        <dbReference type="EMBL" id="CAI0427309.1"/>
    </source>
</evidence>
<protein>
    <submittedName>
        <fullName evidence="1">Uncharacterized protein</fullName>
    </submittedName>
</protein>
<dbReference type="PANTHER" id="PTHR10826">
    <property type="entry name" value="COMPLEMENT COMPONENT 1"/>
    <property type="match status" value="1"/>
</dbReference>
<name>A0AAV0L0P1_9ROSI</name>